<protein>
    <submittedName>
        <fullName evidence="1">DUF488 domain-containing protein</fullName>
    </submittedName>
</protein>
<dbReference type="RefSeq" id="WP_284058212.1">
    <property type="nucleotide sequence ID" value="NZ_JAMSLR010000015.1"/>
</dbReference>
<dbReference type="AlphaFoldDB" id="A0AA41WC55"/>
<sequence length="182" mass="19938">MTGPKSSPKEGLVVLTVGHSTRPLEEFIGLLQAHGVTLLADVRTVPRSRRNPQFNRETLPGSLAAAGIGYRHVPGLGGLRRPRPDSRNLAWENEGFRGFADYMGTPEFEAALDELLELASRERVAIMCAESVPWRCHRSLIADALVARGVAVEHILGPARRQPHTLTRFARVEGGRVSYPAT</sequence>
<dbReference type="PANTHER" id="PTHR39337:SF1">
    <property type="entry name" value="BLR5642 PROTEIN"/>
    <property type="match status" value="1"/>
</dbReference>
<dbReference type="InterPro" id="IPR014519">
    <property type="entry name" value="UCP024492"/>
</dbReference>
<dbReference type="Pfam" id="PF04343">
    <property type="entry name" value="DUF488"/>
    <property type="match status" value="1"/>
</dbReference>
<dbReference type="PANTHER" id="PTHR39337">
    <property type="entry name" value="BLR5642 PROTEIN"/>
    <property type="match status" value="1"/>
</dbReference>
<keyword evidence="2" id="KW-1185">Reference proteome</keyword>
<reference evidence="1" key="1">
    <citation type="submission" date="2022-06" db="EMBL/GenBank/DDBJ databases">
        <title>CFH 74404 Thermomicrobiaceae sp.</title>
        <authorList>
            <person name="Ming H."/>
            <person name="Li W.-J."/>
            <person name="Zhao Z."/>
        </authorList>
    </citation>
    <scope>NUCLEOTIDE SEQUENCE</scope>
    <source>
        <strain evidence="1">CFH 74404</strain>
    </source>
</reference>
<gene>
    <name evidence="1" type="ORF">NET02_14835</name>
</gene>
<dbReference type="InterPro" id="IPR007438">
    <property type="entry name" value="DUF488"/>
</dbReference>
<comment type="caution">
    <text evidence="1">The sequence shown here is derived from an EMBL/GenBank/DDBJ whole genome shotgun (WGS) entry which is preliminary data.</text>
</comment>
<dbReference type="Proteomes" id="UP001165306">
    <property type="component" value="Unassembled WGS sequence"/>
</dbReference>
<accession>A0AA41WC55</accession>
<dbReference type="EMBL" id="JAMSLR010000015">
    <property type="protein sequence ID" value="MCM8750424.1"/>
    <property type="molecule type" value="Genomic_DNA"/>
</dbReference>
<name>A0AA41WC55_9BACT</name>
<organism evidence="1 2">
    <name type="scientific">Thermalbibacter longus</name>
    <dbReference type="NCBI Taxonomy" id="2951981"/>
    <lineage>
        <taxon>Bacteria</taxon>
        <taxon>Pseudomonadati</taxon>
        <taxon>Thermomicrobiota</taxon>
        <taxon>Thermomicrobia</taxon>
        <taxon>Thermomicrobiales</taxon>
        <taxon>Thermomicrobiaceae</taxon>
        <taxon>Thermalbibacter</taxon>
    </lineage>
</organism>
<dbReference type="PIRSF" id="PIRSF024492">
    <property type="entry name" value="UCP024492"/>
    <property type="match status" value="1"/>
</dbReference>
<evidence type="ECO:0000313" key="2">
    <source>
        <dbReference type="Proteomes" id="UP001165306"/>
    </source>
</evidence>
<evidence type="ECO:0000313" key="1">
    <source>
        <dbReference type="EMBL" id="MCM8750424.1"/>
    </source>
</evidence>
<proteinExistence type="predicted"/>